<dbReference type="Pfam" id="PF00610">
    <property type="entry name" value="DEP"/>
    <property type="match status" value="1"/>
</dbReference>
<dbReference type="CDD" id="cd04449">
    <property type="entry name" value="DEP_DEPDC5-like"/>
    <property type="match status" value="1"/>
</dbReference>
<reference evidence="9 10" key="2">
    <citation type="journal article" date="2014" name="J. Gen. Appl. Microbiol.">
        <title>The early diverging ascomycetous budding yeast Saitoella complicata has three histone deacetylases belonging to the Clr6, Hos2, and Rpd3 lineages.</title>
        <authorList>
            <person name="Nishida H."/>
            <person name="Matsumoto T."/>
            <person name="Kondo S."/>
            <person name="Hamamoto M."/>
            <person name="Yoshikawa H."/>
        </authorList>
    </citation>
    <scope>NUCLEOTIDE SEQUENCE [LARGE SCALE GENOMIC DNA]</scope>
    <source>
        <strain evidence="9 10">NRRL Y-17804</strain>
    </source>
</reference>
<dbReference type="PROSITE" id="PS50186">
    <property type="entry name" value="DEP"/>
    <property type="match status" value="1"/>
</dbReference>
<feature type="compositionally biased region" description="Low complexity" evidence="7">
    <location>
        <begin position="781"/>
        <end position="792"/>
    </location>
</feature>
<evidence type="ECO:0000256" key="2">
    <source>
        <dbReference type="ARBA" id="ARBA00005643"/>
    </source>
</evidence>
<comment type="caution">
    <text evidence="9">The sequence shown here is derived from an EMBL/GenBank/DDBJ whole genome shotgun (WGS) entry which is preliminary data.</text>
</comment>
<dbReference type="GO" id="GO:1990130">
    <property type="term" value="C:GATOR1 complex"/>
    <property type="evidence" value="ECO:0007669"/>
    <property type="project" value="TreeGrafter"/>
</dbReference>
<evidence type="ECO:0000256" key="6">
    <source>
        <dbReference type="ARBA" id="ARBA00023136"/>
    </source>
</evidence>
<dbReference type="STRING" id="698492.A0A0E9NM99"/>
<evidence type="ECO:0000256" key="1">
    <source>
        <dbReference type="ARBA" id="ARBA00004148"/>
    </source>
</evidence>
<evidence type="ECO:0000256" key="3">
    <source>
        <dbReference type="ARBA" id="ARBA00018529"/>
    </source>
</evidence>
<dbReference type="InterPro" id="IPR036390">
    <property type="entry name" value="WH_DNA-bd_sf"/>
</dbReference>
<sequence>MTPPTLWVHDPSFSSQEIILNYEAIPNLRAGQLYEIRPESANSSRPGSAESGRSKAGAKGFYLFISKENSRDAREETRLGEGKAAQHVASMGRTSGSRTNLQISVSSAIANLFNLQARSAINIVAVSKSLVSADYVELFFRDQYISRSDMYRLSRSLLNTTIHTNQSVSSQTSIRTSIKSIYVKGEIMDSAYVTEHTKPIFRSESARYSIFIQMSREMWEFEEDGEVLYGKAVDGFLPQLFKRWKSIGAHHLVSIVLFTRVIYDHAPLCMIRRPMDSGDGRPDWRTAGGWHEQRHKGYSDFFRVVVDNVSSDNWAAALAELKKQFHTFPAEVLTQTLPDGSSMILGRMSYALQGPILEAINVAAYQFTRDYVDRDLLRTGISLVIVSPGTGQFEVDGDMLRLTTETLAQNGIAIDLVCVSKMPLHSVPLFKYKAPDDEEGDAKDDKDQKGGVVIGSFTAQSYMSTTSTLRSLPFQTNKRLFAMPRWCDISFWSRDNSTATLANIGLPRHLRGRRTEFVPRCKMHELQMMGIMENELSSIAIAYLHEDRLWKESQMGVTFEGEDDEHKKRRKKAFMDLYDDLAFRPVEAAEKVLEKVRKRTEKDQKRHADAAGKSLSSSLISSRSAMPQDEGEDDLLRKADAEDELSFGTSFRHSEAVKQAKKDKRWEVVLEERRQRRKRSKAQLKTPLTLTGDPTFAAPRLSSMHVPLPSPLRSPGLSSEDDTDPGSEDASPIGGEPYPTVFSKPRGTSPQRPRLTRQISKIRPAPSLLSLSTAIATAATATVTASPASSASDTIFSRRFKSPSTTPKGTLQVTNRGSSVQPIIIKEALAKSAAKYLQSNANNADRLISPARSLSRRAAAGGIGGLAMRRERSGSPAPPLKPADKNVAKLVHDPWQKIVNPSNPSKNVLTLNSHWRRWQHVFPRPLSVASVKWKSMCTPASLPLTTEYFPSDEELKNEFREYTYVITIDPDEDMNQRDLMTEMITVRLSQGFQIVVTVAAANQNQQPTREFMVGMTEGPLSELGSVVYLSMGNHIHRITAESSGYNIEVKRYVRAAADVPDVSYHCNIAHVFDSTYTSADVDFRYPKADMYNWNYVDQLLAGYEDRLTDAARYWRARFVLIPFDPPKNAGIGPQNTEELNDEELHLAGIYKLSEIFQKGQWLAPEERRTQKAKKVKDVNVLDLVFTTLDPQVFVRQELETLLSGDVTTLSRKPALLIGSERLKKENMSLSTLAQEMQGEKGIRMQDRRWHFRTYENVFIGSDFVNWLLQNFIDVHTREEAVEYGNELQTAGLFEHCEKRHQFLDGHYFYHLRSEYAKSKPSKGWFGLRKAPSTSSLGGMFGESSGKGVTSSPAPVRIKPRIDLSTIMRYDVDPQRKSFRPEIVTLHYDRIVNPENCYHVRLEWLNVTSKLIEDTLQMWARTAEKYGLRLVEAPLTEISSVTSLNPLQTALKIKLALDPPSIPQELGQQPGTPGSDVSVIEPMFYQIQLLKHFGFILDHVSASSFPANVDVRYSWGKPSYKYCQYIHRSGIAFTQIDDDGQIYWLTNRIFASRQASGDRRALAGSPDPDQLRNEFLAFVGDSEKLSAFYDEASVKLWQRSSRRGSGDTMITVNDPSPEIKFSGSLSSAAILPGLSERRGSGSVKSMFGFIAEDLP</sequence>
<dbReference type="GO" id="GO:1904262">
    <property type="term" value="P:negative regulation of TORC1 signaling"/>
    <property type="evidence" value="ECO:0007669"/>
    <property type="project" value="TreeGrafter"/>
</dbReference>
<feature type="region of interest" description="Disordered" evidence="7">
    <location>
        <begin position="597"/>
        <end position="633"/>
    </location>
</feature>
<keyword evidence="10" id="KW-1185">Reference proteome</keyword>
<evidence type="ECO:0000313" key="9">
    <source>
        <dbReference type="EMBL" id="GAO51002.1"/>
    </source>
</evidence>
<dbReference type="Pfam" id="PF12257">
    <property type="entry name" value="IML1"/>
    <property type="match status" value="1"/>
</dbReference>
<feature type="domain" description="DEP" evidence="8">
    <location>
        <begin position="1238"/>
        <end position="1313"/>
    </location>
</feature>
<dbReference type="GO" id="GO:0010508">
    <property type="term" value="P:positive regulation of autophagy"/>
    <property type="evidence" value="ECO:0007669"/>
    <property type="project" value="TreeGrafter"/>
</dbReference>
<dbReference type="InterPro" id="IPR057068">
    <property type="entry name" value="IML1_N_fung"/>
</dbReference>
<keyword evidence="6" id="KW-0472">Membrane</keyword>
<dbReference type="Proteomes" id="UP000033140">
    <property type="component" value="Unassembled WGS sequence"/>
</dbReference>
<dbReference type="Pfam" id="PF19418">
    <property type="entry name" value="DEPDC5_CTD"/>
    <property type="match status" value="1"/>
</dbReference>
<proteinExistence type="inferred from homology"/>
<evidence type="ECO:0000256" key="4">
    <source>
        <dbReference type="ARBA" id="ARBA00021881"/>
    </source>
</evidence>
<dbReference type="PANTHER" id="PTHR13179">
    <property type="entry name" value="DEP DOMAIN CONTAINING PROTEIN 5"/>
    <property type="match status" value="1"/>
</dbReference>
<dbReference type="GO" id="GO:0035556">
    <property type="term" value="P:intracellular signal transduction"/>
    <property type="evidence" value="ECO:0007669"/>
    <property type="project" value="InterPro"/>
</dbReference>
<feature type="region of interest" description="Disordered" evidence="7">
    <location>
        <begin position="673"/>
        <end position="761"/>
    </location>
</feature>
<comment type="subcellular location">
    <subcellularLocation>
        <location evidence="1">Vacuole membrane</location>
        <topology evidence="1">Peripheral membrane protein</topology>
    </subcellularLocation>
</comment>
<dbReference type="InterPro" id="IPR048255">
    <property type="entry name" value="IML1_N"/>
</dbReference>
<dbReference type="GO" id="GO:0005774">
    <property type="term" value="C:vacuolar membrane"/>
    <property type="evidence" value="ECO:0007669"/>
    <property type="project" value="UniProtKB-SubCell"/>
</dbReference>
<dbReference type="SUPFAM" id="SSF46785">
    <property type="entry name" value="Winged helix' DNA-binding domain"/>
    <property type="match status" value="1"/>
</dbReference>
<organism evidence="9 10">
    <name type="scientific">Saitoella complicata (strain BCRC 22490 / CBS 7301 / JCM 7358 / NBRC 10748 / NRRL Y-17804)</name>
    <dbReference type="NCBI Taxonomy" id="698492"/>
    <lineage>
        <taxon>Eukaryota</taxon>
        <taxon>Fungi</taxon>
        <taxon>Dikarya</taxon>
        <taxon>Ascomycota</taxon>
        <taxon>Taphrinomycotina</taxon>
        <taxon>Taphrinomycotina incertae sedis</taxon>
        <taxon>Saitoella</taxon>
    </lineage>
</organism>
<feature type="compositionally biased region" description="Polar residues" evidence="7">
    <location>
        <begin position="802"/>
        <end position="814"/>
    </location>
</feature>
<accession>A0A0E9NM99</accession>
<evidence type="ECO:0000256" key="7">
    <source>
        <dbReference type="SAM" id="MobiDB-lite"/>
    </source>
</evidence>
<keyword evidence="5" id="KW-0926">Vacuole</keyword>
<evidence type="ECO:0000256" key="5">
    <source>
        <dbReference type="ARBA" id="ARBA00022554"/>
    </source>
</evidence>
<feature type="compositionally biased region" description="Low complexity" evidence="7">
    <location>
        <begin position="614"/>
        <end position="624"/>
    </location>
</feature>
<dbReference type="EMBL" id="BACD03000039">
    <property type="protein sequence ID" value="GAO51002.1"/>
    <property type="molecule type" value="Genomic_DNA"/>
</dbReference>
<dbReference type="InterPro" id="IPR000591">
    <property type="entry name" value="DEP_dom"/>
</dbReference>
<reference evidence="9 10" key="1">
    <citation type="journal article" date="2011" name="J. Gen. Appl. Microbiol.">
        <title>Draft genome sequencing of the enigmatic yeast Saitoella complicata.</title>
        <authorList>
            <person name="Nishida H."/>
            <person name="Hamamoto M."/>
            <person name="Sugiyama J."/>
        </authorList>
    </citation>
    <scope>NUCLEOTIDE SEQUENCE [LARGE SCALE GENOMIC DNA]</scope>
    <source>
        <strain evidence="9 10">NRRL Y-17804</strain>
    </source>
</reference>
<protein>
    <recommendedName>
        <fullName evidence="3">Vacuolar membrane-associated protein IML1</fullName>
    </recommendedName>
    <alternativeName>
        <fullName evidence="4">Vacuolar membrane-associated protein iml1</fullName>
    </alternativeName>
</protein>
<name>A0A0E9NM99_SAICN</name>
<dbReference type="InterPro" id="IPR036388">
    <property type="entry name" value="WH-like_DNA-bd_sf"/>
</dbReference>
<dbReference type="InterPro" id="IPR027244">
    <property type="entry name" value="IML1"/>
</dbReference>
<feature type="compositionally biased region" description="Basic and acidic residues" evidence="7">
    <location>
        <begin position="597"/>
        <end position="610"/>
    </location>
</feature>
<feature type="region of interest" description="Disordered" evidence="7">
    <location>
        <begin position="781"/>
        <end position="814"/>
    </location>
</feature>
<evidence type="ECO:0000259" key="8">
    <source>
        <dbReference type="PROSITE" id="PS50186"/>
    </source>
</evidence>
<gene>
    <name evidence="9" type="ORF">G7K_5115-t2</name>
</gene>
<comment type="similarity">
    <text evidence="2">Belongs to the IML1 family.</text>
</comment>
<dbReference type="InterPro" id="IPR045838">
    <property type="entry name" value="DEPDC5_CTD"/>
</dbReference>
<dbReference type="GO" id="GO:0005096">
    <property type="term" value="F:GTPase activator activity"/>
    <property type="evidence" value="ECO:0007669"/>
    <property type="project" value="InterPro"/>
</dbReference>
<dbReference type="OMA" id="RTWHFKR"/>
<reference evidence="9 10" key="3">
    <citation type="journal article" date="2015" name="Genome Announc.">
        <title>Draft Genome Sequence of the Archiascomycetous Yeast Saitoella complicata.</title>
        <authorList>
            <person name="Yamauchi K."/>
            <person name="Kondo S."/>
            <person name="Hamamoto M."/>
            <person name="Takahashi Y."/>
            <person name="Ogura Y."/>
            <person name="Hayashi T."/>
            <person name="Nishida H."/>
        </authorList>
    </citation>
    <scope>NUCLEOTIDE SEQUENCE [LARGE SCALE GENOMIC DNA]</scope>
    <source>
        <strain evidence="9 10">NRRL Y-17804</strain>
    </source>
</reference>
<evidence type="ECO:0000313" key="10">
    <source>
        <dbReference type="Proteomes" id="UP000033140"/>
    </source>
</evidence>
<dbReference type="Gene3D" id="1.10.10.10">
    <property type="entry name" value="Winged helix-like DNA-binding domain superfamily/Winged helix DNA-binding domain"/>
    <property type="match status" value="1"/>
</dbReference>
<dbReference type="Pfam" id="PF24438">
    <property type="entry name" value="IML1_N_fung"/>
    <property type="match status" value="1"/>
</dbReference>
<dbReference type="SMART" id="SM00049">
    <property type="entry name" value="DEP"/>
    <property type="match status" value="1"/>
</dbReference>
<dbReference type="PANTHER" id="PTHR13179:SF8">
    <property type="entry name" value="GATOR COMPLEX PROTEIN DEPDC5"/>
    <property type="match status" value="1"/>
</dbReference>